<protein>
    <submittedName>
        <fullName evidence="1">Uncharacterized protein</fullName>
    </submittedName>
</protein>
<comment type="caution">
    <text evidence="1">The sequence shown here is derived from an EMBL/GenBank/DDBJ whole genome shotgun (WGS) entry which is preliminary data.</text>
</comment>
<dbReference type="EMBL" id="BLYI01000024">
    <property type="protein sequence ID" value="GFO84660.1"/>
    <property type="molecule type" value="Genomic_DNA"/>
</dbReference>
<keyword evidence="2" id="KW-1185">Reference proteome</keyword>
<dbReference type="Proteomes" id="UP000613208">
    <property type="component" value="Unassembled WGS sequence"/>
</dbReference>
<dbReference type="AlphaFoldDB" id="A0A916Q881"/>
<accession>A0A916Q881</accession>
<sequence>MEINMRKYQWMIWAALILLLLAGTLLLADRQKRQIEDGTFVLERTWNDESIYQGRGKCVRQSCAGISL</sequence>
<reference evidence="1" key="1">
    <citation type="submission" date="2020-06" db="EMBL/GenBank/DDBJ databases">
        <title>Characterization of fructooligosaccharide metabolism and fructooligosaccharide-degrading enzymes in human commensal butyrate producers.</title>
        <authorList>
            <person name="Tanno H."/>
            <person name="Fujii T."/>
            <person name="Hirano K."/>
            <person name="Maeno S."/>
            <person name="Tonozuka T."/>
            <person name="Sakamoto M."/>
            <person name="Ohkuma M."/>
            <person name="Tochio T."/>
            <person name="Endo A."/>
        </authorList>
    </citation>
    <scope>NUCLEOTIDE SEQUENCE</scope>
    <source>
        <strain evidence="1">JCM 17466</strain>
    </source>
</reference>
<organism evidence="1 2">
    <name type="scientific">Anaerostipes butyraticus</name>
    <dbReference type="NCBI Taxonomy" id="645466"/>
    <lineage>
        <taxon>Bacteria</taxon>
        <taxon>Bacillati</taxon>
        <taxon>Bacillota</taxon>
        <taxon>Clostridia</taxon>
        <taxon>Lachnospirales</taxon>
        <taxon>Lachnospiraceae</taxon>
        <taxon>Anaerostipes</taxon>
    </lineage>
</organism>
<gene>
    <name evidence="1" type="ORF">ANBU17_10070</name>
</gene>
<name>A0A916Q881_9FIRM</name>
<proteinExistence type="predicted"/>
<evidence type="ECO:0000313" key="1">
    <source>
        <dbReference type="EMBL" id="GFO84660.1"/>
    </source>
</evidence>
<evidence type="ECO:0000313" key="2">
    <source>
        <dbReference type="Proteomes" id="UP000613208"/>
    </source>
</evidence>